<feature type="compositionally biased region" description="Basic and acidic residues" evidence="1">
    <location>
        <begin position="37"/>
        <end position="47"/>
    </location>
</feature>
<evidence type="ECO:0000313" key="3">
    <source>
        <dbReference type="Proteomes" id="UP000000763"/>
    </source>
</evidence>
<reference evidence="3" key="1">
    <citation type="journal article" date="2005" name="Nature">
        <title>The map-based sequence of the rice genome.</title>
        <authorList>
            <consortium name="International rice genome sequencing project (IRGSP)"/>
            <person name="Matsumoto T."/>
            <person name="Wu J."/>
            <person name="Kanamori H."/>
            <person name="Katayose Y."/>
            <person name="Fujisawa M."/>
            <person name="Namiki N."/>
            <person name="Mizuno H."/>
            <person name="Yamamoto K."/>
            <person name="Antonio B.A."/>
            <person name="Baba T."/>
            <person name="Sakata K."/>
            <person name="Nagamura Y."/>
            <person name="Aoki H."/>
            <person name="Arikawa K."/>
            <person name="Arita K."/>
            <person name="Bito T."/>
            <person name="Chiden Y."/>
            <person name="Fujitsuka N."/>
            <person name="Fukunaka R."/>
            <person name="Hamada M."/>
            <person name="Harada C."/>
            <person name="Hayashi A."/>
            <person name="Hijishita S."/>
            <person name="Honda M."/>
            <person name="Hosokawa S."/>
            <person name="Ichikawa Y."/>
            <person name="Idonuma A."/>
            <person name="Iijima M."/>
            <person name="Ikeda M."/>
            <person name="Ikeno M."/>
            <person name="Ito K."/>
            <person name="Ito S."/>
            <person name="Ito T."/>
            <person name="Ito Y."/>
            <person name="Ito Y."/>
            <person name="Iwabuchi A."/>
            <person name="Kamiya K."/>
            <person name="Karasawa W."/>
            <person name="Kurita K."/>
            <person name="Katagiri S."/>
            <person name="Kikuta A."/>
            <person name="Kobayashi H."/>
            <person name="Kobayashi N."/>
            <person name="Machita K."/>
            <person name="Maehara T."/>
            <person name="Masukawa M."/>
            <person name="Mizubayashi T."/>
            <person name="Mukai Y."/>
            <person name="Nagasaki H."/>
            <person name="Nagata Y."/>
            <person name="Naito S."/>
            <person name="Nakashima M."/>
            <person name="Nakama Y."/>
            <person name="Nakamichi Y."/>
            <person name="Nakamura M."/>
            <person name="Meguro A."/>
            <person name="Negishi M."/>
            <person name="Ohta I."/>
            <person name="Ohta T."/>
            <person name="Okamoto M."/>
            <person name="Ono N."/>
            <person name="Saji S."/>
            <person name="Sakaguchi M."/>
            <person name="Sakai K."/>
            <person name="Shibata M."/>
            <person name="Shimokawa T."/>
            <person name="Song J."/>
            <person name="Takazaki Y."/>
            <person name="Terasawa K."/>
            <person name="Tsugane M."/>
            <person name="Tsuji K."/>
            <person name="Ueda S."/>
            <person name="Waki K."/>
            <person name="Yamagata H."/>
            <person name="Yamamoto M."/>
            <person name="Yamamoto S."/>
            <person name="Yamane H."/>
            <person name="Yoshiki S."/>
            <person name="Yoshihara R."/>
            <person name="Yukawa K."/>
            <person name="Zhong H."/>
            <person name="Yano M."/>
            <person name="Yuan Q."/>
            <person name="Ouyang S."/>
            <person name="Liu J."/>
            <person name="Jones K.M."/>
            <person name="Gansberger K."/>
            <person name="Moffat K."/>
            <person name="Hill J."/>
            <person name="Bera J."/>
            <person name="Fadrosh D."/>
            <person name="Jin S."/>
            <person name="Johri S."/>
            <person name="Kim M."/>
            <person name="Overton L."/>
            <person name="Reardon M."/>
            <person name="Tsitrin T."/>
            <person name="Vuong H."/>
            <person name="Weaver B."/>
            <person name="Ciecko A."/>
            <person name="Tallon L."/>
            <person name="Jackson J."/>
            <person name="Pai G."/>
            <person name="Aken S.V."/>
            <person name="Utterback T."/>
            <person name="Reidmuller S."/>
            <person name="Feldblyum T."/>
            <person name="Hsiao J."/>
            <person name="Zismann V."/>
            <person name="Iobst S."/>
            <person name="de Vazeille A.R."/>
            <person name="Buell C.R."/>
            <person name="Ying K."/>
            <person name="Li Y."/>
            <person name="Lu T."/>
            <person name="Huang Y."/>
            <person name="Zhao Q."/>
            <person name="Feng Q."/>
            <person name="Zhang L."/>
            <person name="Zhu J."/>
            <person name="Weng Q."/>
            <person name="Mu J."/>
            <person name="Lu Y."/>
            <person name="Fan D."/>
            <person name="Liu Y."/>
            <person name="Guan J."/>
            <person name="Zhang Y."/>
            <person name="Yu S."/>
            <person name="Liu X."/>
            <person name="Zhang Y."/>
            <person name="Hong G."/>
            <person name="Han B."/>
            <person name="Choisne N."/>
            <person name="Demange N."/>
            <person name="Orjeda G."/>
            <person name="Samain S."/>
            <person name="Cattolico L."/>
            <person name="Pelletier E."/>
            <person name="Couloux A."/>
            <person name="Segurens B."/>
            <person name="Wincker P."/>
            <person name="D'Hont A."/>
            <person name="Scarpelli C."/>
            <person name="Weissenbach J."/>
            <person name="Salanoubat M."/>
            <person name="Quetier F."/>
            <person name="Yu Y."/>
            <person name="Kim H.R."/>
            <person name="Rambo T."/>
            <person name="Currie J."/>
            <person name="Collura K."/>
            <person name="Luo M."/>
            <person name="Yang T."/>
            <person name="Ammiraju J.S.S."/>
            <person name="Engler F."/>
            <person name="Soderlund C."/>
            <person name="Wing R.A."/>
            <person name="Palmer L.E."/>
            <person name="de la Bastide M."/>
            <person name="Spiegel L."/>
            <person name="Nascimento L."/>
            <person name="Zutavern T."/>
            <person name="O'Shaughnessy A."/>
            <person name="Dike S."/>
            <person name="Dedhia N."/>
            <person name="Preston R."/>
            <person name="Balija V."/>
            <person name="McCombie W.R."/>
            <person name="Chow T."/>
            <person name="Chen H."/>
            <person name="Chung M."/>
            <person name="Chen C."/>
            <person name="Shaw J."/>
            <person name="Wu H."/>
            <person name="Hsiao K."/>
            <person name="Chao Y."/>
            <person name="Chu M."/>
            <person name="Cheng C."/>
            <person name="Hour A."/>
            <person name="Lee P."/>
            <person name="Lin S."/>
            <person name="Lin Y."/>
            <person name="Liou J."/>
            <person name="Liu S."/>
            <person name="Hsing Y."/>
            <person name="Raghuvanshi S."/>
            <person name="Mohanty A."/>
            <person name="Bharti A.K."/>
            <person name="Gaur A."/>
            <person name="Gupta V."/>
            <person name="Kumar D."/>
            <person name="Ravi V."/>
            <person name="Vij S."/>
            <person name="Kapur A."/>
            <person name="Khurana P."/>
            <person name="Khurana P."/>
            <person name="Khurana J.P."/>
            <person name="Tyagi A.K."/>
            <person name="Gaikwad K."/>
            <person name="Singh A."/>
            <person name="Dalal V."/>
            <person name="Srivastava S."/>
            <person name="Dixit A."/>
            <person name="Pal A.K."/>
            <person name="Ghazi I.A."/>
            <person name="Yadav M."/>
            <person name="Pandit A."/>
            <person name="Bhargava A."/>
            <person name="Sureshbabu K."/>
            <person name="Batra K."/>
            <person name="Sharma T.R."/>
            <person name="Mohapatra T."/>
            <person name="Singh N.K."/>
            <person name="Messing J."/>
            <person name="Nelson A.B."/>
            <person name="Fuks G."/>
            <person name="Kavchok S."/>
            <person name="Keizer G."/>
            <person name="Linton E."/>
            <person name="Llaca V."/>
            <person name="Song R."/>
            <person name="Tanyolac B."/>
            <person name="Young S."/>
            <person name="Ho-Il K."/>
            <person name="Hahn J.H."/>
            <person name="Sangsakoo G."/>
            <person name="Vanavichit A."/>
            <person name="de Mattos Luiz.A.T."/>
            <person name="Zimmer P.D."/>
            <person name="Malone G."/>
            <person name="Dellagostin O."/>
            <person name="de Oliveira A.C."/>
            <person name="Bevan M."/>
            <person name="Bancroft I."/>
            <person name="Minx P."/>
            <person name="Cordum H."/>
            <person name="Wilson R."/>
            <person name="Cheng Z."/>
            <person name="Jin W."/>
            <person name="Jiang J."/>
            <person name="Leong S.A."/>
            <person name="Iwama H."/>
            <person name="Gojobori T."/>
            <person name="Itoh T."/>
            <person name="Niimura Y."/>
            <person name="Fujii Y."/>
            <person name="Habara T."/>
            <person name="Sakai H."/>
            <person name="Sato Y."/>
            <person name="Wilson G."/>
            <person name="Kumar K."/>
            <person name="McCouch S."/>
            <person name="Juretic N."/>
            <person name="Hoen D."/>
            <person name="Wright S."/>
            <person name="Bruskiewich R."/>
            <person name="Bureau T."/>
            <person name="Miyao A."/>
            <person name="Hirochika H."/>
            <person name="Nishikawa T."/>
            <person name="Kadowaki K."/>
            <person name="Sugiura M."/>
            <person name="Burr B."/>
            <person name="Sasaki T."/>
        </authorList>
    </citation>
    <scope>NUCLEOTIDE SEQUENCE [LARGE SCALE GENOMIC DNA]</scope>
    <source>
        <strain evidence="3">cv. Nipponbare</strain>
    </source>
</reference>
<dbReference type="AlphaFoldDB" id="Q5VMR4"/>
<dbReference type="Proteomes" id="UP000000763">
    <property type="component" value="Chromosome 6"/>
</dbReference>
<feature type="region of interest" description="Disordered" evidence="1">
    <location>
        <begin position="36"/>
        <end position="116"/>
    </location>
</feature>
<accession>Q5VMR4</accession>
<organism evidence="2 3">
    <name type="scientific">Oryza sativa subsp. japonica</name>
    <name type="common">Rice</name>
    <dbReference type="NCBI Taxonomy" id="39947"/>
    <lineage>
        <taxon>Eukaryota</taxon>
        <taxon>Viridiplantae</taxon>
        <taxon>Streptophyta</taxon>
        <taxon>Embryophyta</taxon>
        <taxon>Tracheophyta</taxon>
        <taxon>Spermatophyta</taxon>
        <taxon>Magnoliopsida</taxon>
        <taxon>Liliopsida</taxon>
        <taxon>Poales</taxon>
        <taxon>Poaceae</taxon>
        <taxon>BOP clade</taxon>
        <taxon>Oryzoideae</taxon>
        <taxon>Oryzeae</taxon>
        <taxon>Oryzinae</taxon>
        <taxon>Oryza</taxon>
        <taxon>Oryza sativa</taxon>
    </lineage>
</organism>
<protein>
    <submittedName>
        <fullName evidence="2">Uncharacterized protein</fullName>
    </submittedName>
</protein>
<name>Q5VMR4_ORYSJ</name>
<evidence type="ECO:0000313" key="2">
    <source>
        <dbReference type="EMBL" id="BAD69261.1"/>
    </source>
</evidence>
<sequence>MHSVLLKQLKITWIWGIKRKIGEGINPSFINGDAAEAETKARGETHPPRNPGGRELVFPPDPMLSDGNGGPPPAGPQIWRARRRRTTLPFPRSGSRQRTPPARFADGRPPPPPPSA</sequence>
<evidence type="ECO:0000256" key="1">
    <source>
        <dbReference type="SAM" id="MobiDB-lite"/>
    </source>
</evidence>
<gene>
    <name evidence="2" type="primary">OSJNBa0021H05.29</name>
</gene>
<reference evidence="3" key="2">
    <citation type="journal article" date="2008" name="Nucleic Acids Res.">
        <title>The rice annotation project database (RAP-DB): 2008 update.</title>
        <authorList>
            <consortium name="The rice annotation project (RAP)"/>
        </authorList>
    </citation>
    <scope>GENOME REANNOTATION</scope>
    <source>
        <strain evidence="3">cv. Nipponbare</strain>
    </source>
</reference>
<proteinExistence type="predicted"/>
<dbReference type="EMBL" id="AP006050">
    <property type="protein sequence ID" value="BAD69261.1"/>
    <property type="molecule type" value="Genomic_DNA"/>
</dbReference>